<dbReference type="Pfam" id="PF00293">
    <property type="entry name" value="NUDIX"/>
    <property type="match status" value="1"/>
</dbReference>
<feature type="compositionally biased region" description="Basic and acidic residues" evidence="7">
    <location>
        <begin position="148"/>
        <end position="177"/>
    </location>
</feature>
<evidence type="ECO:0000313" key="9">
    <source>
        <dbReference type="EMBL" id="OGI95334.1"/>
    </source>
</evidence>
<name>A0A1F6XMH4_9BACT</name>
<proteinExistence type="inferred from homology"/>
<keyword evidence="3 6" id="KW-0694">RNA-binding</keyword>
<feature type="domain" description="Nudix hydrolase" evidence="8">
    <location>
        <begin position="182"/>
        <end position="317"/>
    </location>
</feature>
<evidence type="ECO:0000256" key="2">
    <source>
        <dbReference type="ARBA" id="ARBA00022814"/>
    </source>
</evidence>
<dbReference type="STRING" id="1801780.A2917_02090"/>
<dbReference type="EMBL" id="MFVE01000005">
    <property type="protein sequence ID" value="OGI95334.1"/>
    <property type="molecule type" value="Genomic_DNA"/>
</dbReference>
<comment type="function">
    <text evidence="6">Involved in transcription antitermination. Required for transcription of ribosomal RNA (rRNA) genes. Binds specifically to the boxA antiterminator sequence of the ribosomal RNA (rrn) operons.</text>
</comment>
<dbReference type="HAMAP" id="MF_00073">
    <property type="entry name" value="NusB"/>
    <property type="match status" value="1"/>
</dbReference>
<evidence type="ECO:0000256" key="3">
    <source>
        <dbReference type="ARBA" id="ARBA00022884"/>
    </source>
</evidence>
<keyword evidence="4 6" id="KW-0805">Transcription regulation</keyword>
<dbReference type="InterPro" id="IPR011605">
    <property type="entry name" value="NusB_fam"/>
</dbReference>
<dbReference type="Proteomes" id="UP000178104">
    <property type="component" value="Unassembled WGS sequence"/>
</dbReference>
<evidence type="ECO:0000256" key="1">
    <source>
        <dbReference type="ARBA" id="ARBA00005952"/>
    </source>
</evidence>
<dbReference type="InterPro" id="IPR035926">
    <property type="entry name" value="NusB-like_sf"/>
</dbReference>
<dbReference type="InterPro" id="IPR015797">
    <property type="entry name" value="NUDIX_hydrolase-like_dom_sf"/>
</dbReference>
<dbReference type="NCBIfam" id="TIGR01951">
    <property type="entry name" value="nusB"/>
    <property type="match status" value="1"/>
</dbReference>
<dbReference type="PANTHER" id="PTHR11078:SF3">
    <property type="entry name" value="ANTITERMINATION NUSB DOMAIN-CONTAINING PROTEIN"/>
    <property type="match status" value="1"/>
</dbReference>
<dbReference type="GO" id="GO:0006353">
    <property type="term" value="P:DNA-templated transcription termination"/>
    <property type="evidence" value="ECO:0007669"/>
    <property type="project" value="UniProtKB-UniRule"/>
</dbReference>
<evidence type="ECO:0000313" key="10">
    <source>
        <dbReference type="Proteomes" id="UP000178104"/>
    </source>
</evidence>
<reference evidence="9 10" key="1">
    <citation type="journal article" date="2016" name="Nat. Commun.">
        <title>Thousands of microbial genomes shed light on interconnected biogeochemical processes in an aquifer system.</title>
        <authorList>
            <person name="Anantharaman K."/>
            <person name="Brown C.T."/>
            <person name="Hug L.A."/>
            <person name="Sharon I."/>
            <person name="Castelle C.J."/>
            <person name="Probst A.J."/>
            <person name="Thomas B.C."/>
            <person name="Singh A."/>
            <person name="Wilkins M.J."/>
            <person name="Karaoz U."/>
            <person name="Brodie E.L."/>
            <person name="Williams K.H."/>
            <person name="Hubbard S.S."/>
            <person name="Banfield J.F."/>
        </authorList>
    </citation>
    <scope>NUCLEOTIDE SEQUENCE [LARGE SCALE GENOMIC DNA]</scope>
</reference>
<evidence type="ECO:0000256" key="5">
    <source>
        <dbReference type="ARBA" id="ARBA00023163"/>
    </source>
</evidence>
<keyword evidence="2 6" id="KW-0889">Transcription antitermination</keyword>
<dbReference type="GO" id="GO:0003723">
    <property type="term" value="F:RNA binding"/>
    <property type="evidence" value="ECO:0007669"/>
    <property type="project" value="UniProtKB-UniRule"/>
</dbReference>
<evidence type="ECO:0000256" key="7">
    <source>
        <dbReference type="SAM" id="MobiDB-lite"/>
    </source>
</evidence>
<evidence type="ECO:0000259" key="8">
    <source>
        <dbReference type="PROSITE" id="PS51462"/>
    </source>
</evidence>
<dbReference type="PROSITE" id="PS51462">
    <property type="entry name" value="NUDIX"/>
    <property type="match status" value="1"/>
</dbReference>
<dbReference type="InterPro" id="IPR006027">
    <property type="entry name" value="NusB_RsmB_TIM44"/>
</dbReference>
<comment type="similarity">
    <text evidence="1 6">Belongs to the NusB family.</text>
</comment>
<dbReference type="Pfam" id="PF01029">
    <property type="entry name" value="NusB"/>
    <property type="match status" value="1"/>
</dbReference>
<evidence type="ECO:0000256" key="4">
    <source>
        <dbReference type="ARBA" id="ARBA00023015"/>
    </source>
</evidence>
<evidence type="ECO:0000256" key="6">
    <source>
        <dbReference type="HAMAP-Rule" id="MF_00073"/>
    </source>
</evidence>
<dbReference type="PANTHER" id="PTHR11078">
    <property type="entry name" value="N UTILIZATION SUBSTANCE PROTEIN B-RELATED"/>
    <property type="match status" value="1"/>
</dbReference>
<feature type="region of interest" description="Disordered" evidence="7">
    <location>
        <begin position="148"/>
        <end position="178"/>
    </location>
</feature>
<dbReference type="InterPro" id="IPR000086">
    <property type="entry name" value="NUDIX_hydrolase_dom"/>
</dbReference>
<dbReference type="Gene3D" id="3.90.79.10">
    <property type="entry name" value="Nucleoside Triphosphate Pyrophosphohydrolase"/>
    <property type="match status" value="1"/>
</dbReference>
<organism evidence="9 10">
    <name type="scientific">Candidatus Nomurabacteria bacterium RIFCSPLOWO2_01_FULL_42_17</name>
    <dbReference type="NCBI Taxonomy" id="1801780"/>
    <lineage>
        <taxon>Bacteria</taxon>
        <taxon>Candidatus Nomuraibacteriota</taxon>
    </lineage>
</organism>
<dbReference type="AlphaFoldDB" id="A0A1F6XMH4"/>
<keyword evidence="5 6" id="KW-0804">Transcription</keyword>
<protein>
    <recommendedName>
        <fullName evidence="6">Transcription antitermination protein NusB</fullName>
    </recommendedName>
    <alternativeName>
        <fullName evidence="6">Antitermination factor NusB</fullName>
    </alternativeName>
</protein>
<sequence>MANRHLSRSIVLQTLFEWDFLPADKKDATTSHQEIKEALKRNLKEFAPGLEDDVFVFALIDEILKKRAKIDEIIEKAAPDWPIDKISVVDRNILRIGLTELLFGDRAQVPPKVAINEAIELAKTFGGENSGKFVNGVLGAVYKEIGEPDKDHQKEHQKNHDKKRSGADSKEHPEPVDITKLPVENLAGALVYTHKDNKKDGNILFALVHDVFGYWTLSKGKVKIAENLEEGTIKAIKKEIGLDIKIEERLGVNEYVATHPTSGKTLKKVVYFLAYTEYKELVLENSGGLDAAKWFEMSTIPELRIYNDIIPLIGKAVEIISGSDAKSESRPEGVGIKNNKNL</sequence>
<dbReference type="SUPFAM" id="SSF55811">
    <property type="entry name" value="Nudix"/>
    <property type="match status" value="1"/>
</dbReference>
<comment type="caution">
    <text evidence="9">The sequence shown here is derived from an EMBL/GenBank/DDBJ whole genome shotgun (WGS) entry which is preliminary data.</text>
</comment>
<dbReference type="Gene3D" id="1.10.940.10">
    <property type="entry name" value="NusB-like"/>
    <property type="match status" value="1"/>
</dbReference>
<gene>
    <name evidence="6" type="primary">nusB</name>
    <name evidence="9" type="ORF">A2917_02090</name>
</gene>
<dbReference type="GO" id="GO:0031564">
    <property type="term" value="P:transcription antitermination"/>
    <property type="evidence" value="ECO:0007669"/>
    <property type="project" value="UniProtKB-KW"/>
</dbReference>
<dbReference type="GO" id="GO:0005829">
    <property type="term" value="C:cytosol"/>
    <property type="evidence" value="ECO:0007669"/>
    <property type="project" value="TreeGrafter"/>
</dbReference>
<accession>A0A1F6XMH4</accession>
<dbReference type="SUPFAM" id="SSF48013">
    <property type="entry name" value="NusB-like"/>
    <property type="match status" value="1"/>
</dbReference>